<sequence>MFADGGQYAYFVDYCESTPESLRAINFYFPASNQGHLSCILRARLTDYKTTVLNLDENKGCGHINDAGRRKLTHSLTHSSALTAQSSRILRLANWLFPLTHHPNVMTNFELSLLAFGDEGRVLTQINPLYSHLSQRDDRLNLSVAQDSRRITLLTLSNSGAMTAIEVLTFFFLAGEVDCGMSPDSLNNSLEWGP</sequence>
<dbReference type="AlphaFoldDB" id="A0A9P4KAJ8"/>
<organism evidence="1 2">
    <name type="scientific">Lojkania enalia</name>
    <dbReference type="NCBI Taxonomy" id="147567"/>
    <lineage>
        <taxon>Eukaryota</taxon>
        <taxon>Fungi</taxon>
        <taxon>Dikarya</taxon>
        <taxon>Ascomycota</taxon>
        <taxon>Pezizomycotina</taxon>
        <taxon>Dothideomycetes</taxon>
        <taxon>Pleosporomycetidae</taxon>
        <taxon>Pleosporales</taxon>
        <taxon>Pleosporales incertae sedis</taxon>
        <taxon>Lojkania</taxon>
    </lineage>
</organism>
<comment type="caution">
    <text evidence="1">The sequence shown here is derived from an EMBL/GenBank/DDBJ whole genome shotgun (WGS) entry which is preliminary data.</text>
</comment>
<dbReference type="Proteomes" id="UP000800093">
    <property type="component" value="Unassembled WGS sequence"/>
</dbReference>
<accession>A0A9P4KAJ8</accession>
<gene>
    <name evidence="1" type="ORF">CC78DRAFT_616950</name>
</gene>
<evidence type="ECO:0000313" key="1">
    <source>
        <dbReference type="EMBL" id="KAF2264123.1"/>
    </source>
</evidence>
<proteinExistence type="predicted"/>
<name>A0A9P4KAJ8_9PLEO</name>
<protein>
    <submittedName>
        <fullName evidence="1">Uncharacterized protein</fullName>
    </submittedName>
</protein>
<keyword evidence="2" id="KW-1185">Reference proteome</keyword>
<dbReference type="OrthoDB" id="3793262at2759"/>
<dbReference type="EMBL" id="ML986618">
    <property type="protein sequence ID" value="KAF2264123.1"/>
    <property type="molecule type" value="Genomic_DNA"/>
</dbReference>
<evidence type="ECO:0000313" key="2">
    <source>
        <dbReference type="Proteomes" id="UP000800093"/>
    </source>
</evidence>
<reference evidence="2" key="1">
    <citation type="journal article" date="2020" name="Stud. Mycol.">
        <title>101 Dothideomycetes genomes: A test case for predicting lifestyles and emergence of pathogens.</title>
        <authorList>
            <person name="Haridas S."/>
            <person name="Albert R."/>
            <person name="Binder M."/>
            <person name="Bloem J."/>
            <person name="LaButti K."/>
            <person name="Salamov A."/>
            <person name="Andreopoulos B."/>
            <person name="Baker S."/>
            <person name="Barry K."/>
            <person name="Bills G."/>
            <person name="Bluhm B."/>
            <person name="Cannon C."/>
            <person name="Castanera R."/>
            <person name="Culley D."/>
            <person name="Daum C."/>
            <person name="Ezra D."/>
            <person name="Gonzalez J."/>
            <person name="Henrissat B."/>
            <person name="Kuo A."/>
            <person name="Liang C."/>
            <person name="Lipzen A."/>
            <person name="Lutzoni F."/>
            <person name="Magnuson J."/>
            <person name="Mondo S."/>
            <person name="Nolan M."/>
            <person name="Ohm R."/>
            <person name="Pangilinan J."/>
            <person name="Park H.-J."/>
            <person name="Ramirez L."/>
            <person name="Alfaro M."/>
            <person name="Sun H."/>
            <person name="Tritt A."/>
            <person name="Yoshinaga Y."/>
            <person name="Zwiers L.-H."/>
            <person name="Turgeon B."/>
            <person name="Goodwin S."/>
            <person name="Spatafora J."/>
            <person name="Crous P."/>
            <person name="Grigoriev I."/>
        </authorList>
    </citation>
    <scope>NUCLEOTIDE SEQUENCE [LARGE SCALE GENOMIC DNA]</scope>
    <source>
        <strain evidence="2">CBS 304.66</strain>
    </source>
</reference>